<dbReference type="PANTHER" id="PTHR35795:SF1">
    <property type="entry name" value="BIS(5'-NUCLEOSYL)-TETRAPHOSPHATASE, SYMMETRICAL"/>
    <property type="match status" value="1"/>
</dbReference>
<dbReference type="InterPro" id="IPR003607">
    <property type="entry name" value="HD/PDEase_dom"/>
</dbReference>
<protein>
    <recommendedName>
        <fullName evidence="1">bis(5'-nucleosyl)-tetraphosphatase (symmetrical)</fullName>
        <ecNumber evidence="1">3.6.1.41</ecNumber>
    </recommendedName>
</protein>
<evidence type="ECO:0000259" key="7">
    <source>
        <dbReference type="PROSITE" id="PS51831"/>
    </source>
</evidence>
<evidence type="ECO:0000256" key="5">
    <source>
        <dbReference type="ARBA" id="ARBA00023004"/>
    </source>
</evidence>
<comment type="caution">
    <text evidence="8">The sequence shown here is derived from an EMBL/GenBank/DDBJ whole genome shotgun (WGS) entry which is preliminary data.</text>
</comment>
<dbReference type="InterPro" id="IPR006674">
    <property type="entry name" value="HD_domain"/>
</dbReference>
<dbReference type="NCBIfam" id="TIGR00488">
    <property type="entry name" value="bis(5'-nucleosyl)-tetraphosphatase (symmetrical) YqeK"/>
    <property type="match status" value="1"/>
</dbReference>
<dbReference type="Proteomes" id="UP000626786">
    <property type="component" value="Unassembled WGS sequence"/>
</dbReference>
<dbReference type="Gene3D" id="1.10.3210.10">
    <property type="entry name" value="Hypothetical protein af1432"/>
    <property type="match status" value="1"/>
</dbReference>
<keyword evidence="5" id="KW-0408">Iron</keyword>
<dbReference type="PROSITE" id="PS51831">
    <property type="entry name" value="HD"/>
    <property type="match status" value="1"/>
</dbReference>
<evidence type="ECO:0000256" key="6">
    <source>
        <dbReference type="ARBA" id="ARBA00049417"/>
    </source>
</evidence>
<dbReference type="InterPro" id="IPR051094">
    <property type="entry name" value="Diverse_Catalytic_Enzymes"/>
</dbReference>
<keyword evidence="3" id="KW-0547">Nucleotide-binding</keyword>
<evidence type="ECO:0000313" key="9">
    <source>
        <dbReference type="Proteomes" id="UP000626786"/>
    </source>
</evidence>
<dbReference type="InterPro" id="IPR005249">
    <property type="entry name" value="YqeK"/>
</dbReference>
<organism evidence="8 9">
    <name type="scientific">Sporosarcina quadrami</name>
    <dbReference type="NCBI Taxonomy" id="2762234"/>
    <lineage>
        <taxon>Bacteria</taxon>
        <taxon>Bacillati</taxon>
        <taxon>Bacillota</taxon>
        <taxon>Bacilli</taxon>
        <taxon>Bacillales</taxon>
        <taxon>Caryophanaceae</taxon>
        <taxon>Sporosarcina</taxon>
    </lineage>
</organism>
<feature type="domain" description="HD" evidence="7">
    <location>
        <begin position="18"/>
        <end position="134"/>
    </location>
</feature>
<evidence type="ECO:0000256" key="3">
    <source>
        <dbReference type="ARBA" id="ARBA00022741"/>
    </source>
</evidence>
<dbReference type="CDD" id="cd00077">
    <property type="entry name" value="HDc"/>
    <property type="match status" value="1"/>
</dbReference>
<gene>
    <name evidence="8" type="primary">yqeK</name>
    <name evidence="8" type="ORF">H9649_00755</name>
</gene>
<evidence type="ECO:0000256" key="2">
    <source>
        <dbReference type="ARBA" id="ARBA00022723"/>
    </source>
</evidence>
<accession>A0ABR8U4X4</accession>
<evidence type="ECO:0000256" key="4">
    <source>
        <dbReference type="ARBA" id="ARBA00022801"/>
    </source>
</evidence>
<dbReference type="RefSeq" id="WP_191692738.1">
    <property type="nucleotide sequence ID" value="NZ_JACSQN010000001.1"/>
</dbReference>
<proteinExistence type="predicted"/>
<dbReference type="Pfam" id="PF01966">
    <property type="entry name" value="HD"/>
    <property type="match status" value="1"/>
</dbReference>
<dbReference type="PANTHER" id="PTHR35795">
    <property type="entry name" value="SLR1885 PROTEIN"/>
    <property type="match status" value="1"/>
</dbReference>
<name>A0ABR8U4X4_9BACL</name>
<dbReference type="GO" id="GO:0008803">
    <property type="term" value="F:bis(5'-nucleosyl)-tetraphosphatase (symmetrical) activity"/>
    <property type="evidence" value="ECO:0007669"/>
    <property type="project" value="UniProtKB-EC"/>
</dbReference>
<keyword evidence="2" id="KW-0479">Metal-binding</keyword>
<dbReference type="InterPro" id="IPR006675">
    <property type="entry name" value="HDIG_dom"/>
</dbReference>
<dbReference type="EMBL" id="JACSQN010000001">
    <property type="protein sequence ID" value="MBD7983092.1"/>
    <property type="molecule type" value="Genomic_DNA"/>
</dbReference>
<dbReference type="SMART" id="SM00471">
    <property type="entry name" value="HDc"/>
    <property type="match status" value="1"/>
</dbReference>
<sequence>MEVRDLRNEIKNRLPLKRYEHVLRVADTAKNLAVKFNVSAEKAEQAALFHDIAKFMEPAHMREIIENDGDSREFSLFDFHHELWHASAGRIIAREEFGVADQDILNAIRYHTTGRAGMSTLEKVIYIADLIEPGREFPGIAQLRDTNGKSIHDLMNDCVSHSILYLIGKRVAVHPDSIDCYNELVQRK</sequence>
<dbReference type="SUPFAM" id="SSF109604">
    <property type="entry name" value="HD-domain/PDEase-like"/>
    <property type="match status" value="1"/>
</dbReference>
<reference evidence="8 9" key="1">
    <citation type="submission" date="2020-08" db="EMBL/GenBank/DDBJ databases">
        <title>A Genomic Blueprint of the Chicken Gut Microbiome.</title>
        <authorList>
            <person name="Gilroy R."/>
            <person name="Ravi A."/>
            <person name="Getino M."/>
            <person name="Pursley I."/>
            <person name="Horton D.L."/>
            <person name="Alikhan N.-F."/>
            <person name="Baker D."/>
            <person name="Gharbi K."/>
            <person name="Hall N."/>
            <person name="Watson M."/>
            <person name="Adriaenssens E.M."/>
            <person name="Foster-Nyarko E."/>
            <person name="Jarju S."/>
            <person name="Secka A."/>
            <person name="Antonio M."/>
            <person name="Oren A."/>
            <person name="Chaudhuri R."/>
            <person name="La Ragione R.M."/>
            <person name="Hildebrand F."/>
            <person name="Pallen M.J."/>
        </authorList>
    </citation>
    <scope>NUCLEOTIDE SEQUENCE [LARGE SCALE GENOMIC DNA]</scope>
    <source>
        <strain evidence="8 9">Sa2YVA2</strain>
    </source>
</reference>
<dbReference type="EC" id="3.6.1.41" evidence="1"/>
<keyword evidence="9" id="KW-1185">Reference proteome</keyword>
<evidence type="ECO:0000256" key="1">
    <source>
        <dbReference type="ARBA" id="ARBA00012506"/>
    </source>
</evidence>
<evidence type="ECO:0000313" key="8">
    <source>
        <dbReference type="EMBL" id="MBD7983092.1"/>
    </source>
</evidence>
<comment type="catalytic activity">
    <reaction evidence="6">
        <text>P(1),P(4)-bis(5'-adenosyl) tetraphosphate + H2O = 2 ADP + 2 H(+)</text>
        <dbReference type="Rhea" id="RHEA:24252"/>
        <dbReference type="ChEBI" id="CHEBI:15377"/>
        <dbReference type="ChEBI" id="CHEBI:15378"/>
        <dbReference type="ChEBI" id="CHEBI:58141"/>
        <dbReference type="ChEBI" id="CHEBI:456216"/>
        <dbReference type="EC" id="3.6.1.41"/>
    </reaction>
</comment>
<keyword evidence="4 8" id="KW-0378">Hydrolase</keyword>
<dbReference type="NCBIfam" id="TIGR00277">
    <property type="entry name" value="HDIG"/>
    <property type="match status" value="1"/>
</dbReference>